<dbReference type="EMBL" id="MDYQ01000804">
    <property type="protein sequence ID" value="PRP72822.1"/>
    <property type="molecule type" value="Genomic_DNA"/>
</dbReference>
<evidence type="ECO:0000259" key="5">
    <source>
        <dbReference type="Pfam" id="PF00306"/>
    </source>
</evidence>
<dbReference type="Gene3D" id="3.40.50.300">
    <property type="entry name" value="P-loop containing nucleotide triphosphate hydrolases"/>
    <property type="match status" value="1"/>
</dbReference>
<feature type="domain" description="ATP synthase alpha subunit C-terminal" evidence="5">
    <location>
        <begin position="199"/>
        <end position="279"/>
    </location>
</feature>
<dbReference type="SUPFAM" id="SSF52540">
    <property type="entry name" value="P-loop containing nucleoside triphosphate hydrolases"/>
    <property type="match status" value="1"/>
</dbReference>
<keyword evidence="4" id="KW-0472">Membrane</keyword>
<evidence type="ECO:0000313" key="6">
    <source>
        <dbReference type="EMBL" id="PRP72822.1"/>
    </source>
</evidence>
<dbReference type="CDD" id="cd18113">
    <property type="entry name" value="ATP-synt_F1_alpha_C"/>
    <property type="match status" value="2"/>
</dbReference>
<dbReference type="Gene3D" id="1.20.150.20">
    <property type="entry name" value="ATP synthase alpha/beta chain, C-terminal domain"/>
    <property type="match status" value="2"/>
</dbReference>
<dbReference type="InterPro" id="IPR036796">
    <property type="entry name" value="Ribosomal_uL11_N_sf"/>
</dbReference>
<keyword evidence="7" id="KW-1185">Reference proteome</keyword>
<evidence type="ECO:0000256" key="4">
    <source>
        <dbReference type="SAM" id="Phobius"/>
    </source>
</evidence>
<feature type="transmembrane region" description="Helical" evidence="4">
    <location>
        <begin position="404"/>
        <end position="425"/>
    </location>
</feature>
<dbReference type="PANTHER" id="PTHR48082:SF2">
    <property type="entry name" value="ATP SYNTHASE SUBUNIT ALPHA, MITOCHONDRIAL"/>
    <property type="match status" value="1"/>
</dbReference>
<comment type="caution">
    <text evidence="6">The sequence shown here is derived from an EMBL/GenBank/DDBJ whole genome shotgun (WGS) entry which is preliminary data.</text>
</comment>
<dbReference type="SUPFAM" id="SSF47917">
    <property type="entry name" value="C-terminal domain of alpha and beta subunits of F1 ATP synthase"/>
    <property type="match status" value="2"/>
</dbReference>
<proteinExistence type="inferred from homology"/>
<dbReference type="Gene3D" id="3.30.1550.10">
    <property type="entry name" value="Ribosomal protein L11/L12, N-terminal domain"/>
    <property type="match status" value="1"/>
</dbReference>
<dbReference type="GO" id="GO:0005840">
    <property type="term" value="C:ribosome"/>
    <property type="evidence" value="ECO:0007669"/>
    <property type="project" value="UniProtKB-KW"/>
</dbReference>
<dbReference type="GO" id="GO:0045259">
    <property type="term" value="C:proton-transporting ATP synthase complex"/>
    <property type="evidence" value="ECO:0007669"/>
    <property type="project" value="InterPro"/>
</dbReference>
<dbReference type="Pfam" id="PF00306">
    <property type="entry name" value="ATP-synt_ab_C"/>
    <property type="match status" value="2"/>
</dbReference>
<dbReference type="PANTHER" id="PTHR48082">
    <property type="entry name" value="ATP SYNTHASE SUBUNIT ALPHA, MITOCHONDRIAL"/>
    <property type="match status" value="1"/>
</dbReference>
<dbReference type="InterPro" id="IPR027417">
    <property type="entry name" value="P-loop_NTPase"/>
</dbReference>
<dbReference type="SUPFAM" id="SSF54747">
    <property type="entry name" value="Ribosomal L11/L12e N-terminal domain"/>
    <property type="match status" value="1"/>
</dbReference>
<evidence type="ECO:0000256" key="2">
    <source>
        <dbReference type="ARBA" id="ARBA00022980"/>
    </source>
</evidence>
<evidence type="ECO:0000256" key="1">
    <source>
        <dbReference type="ARBA" id="ARBA00010537"/>
    </source>
</evidence>
<comment type="similarity">
    <text evidence="1">Belongs to the universal ribosomal protein uL11 family.</text>
</comment>
<dbReference type="Proteomes" id="UP000241769">
    <property type="component" value="Unassembled WGS sequence"/>
</dbReference>
<feature type="non-terminal residue" evidence="6">
    <location>
        <position position="688"/>
    </location>
</feature>
<dbReference type="GO" id="GO:0043531">
    <property type="term" value="F:ADP binding"/>
    <property type="evidence" value="ECO:0007669"/>
    <property type="project" value="TreeGrafter"/>
</dbReference>
<reference evidence="6 7" key="1">
    <citation type="journal article" date="2018" name="Genome Biol. Evol.">
        <title>Multiple Roots of Fruiting Body Formation in Amoebozoa.</title>
        <authorList>
            <person name="Hillmann F."/>
            <person name="Forbes G."/>
            <person name="Novohradska S."/>
            <person name="Ferling I."/>
            <person name="Riege K."/>
            <person name="Groth M."/>
            <person name="Westermann M."/>
            <person name="Marz M."/>
            <person name="Spaller T."/>
            <person name="Winckler T."/>
            <person name="Schaap P."/>
            <person name="Glockner G."/>
        </authorList>
    </citation>
    <scope>NUCLEOTIDE SEQUENCE [LARGE SCALE GENOMIC DNA]</scope>
    <source>
        <strain evidence="6 7">Jena</strain>
    </source>
</reference>
<accession>A0A2P6MM96</accession>
<keyword evidence="4" id="KW-0812">Transmembrane</keyword>
<dbReference type="GO" id="GO:0046933">
    <property type="term" value="F:proton-transporting ATP synthase activity, rotational mechanism"/>
    <property type="evidence" value="ECO:0007669"/>
    <property type="project" value="InterPro"/>
</dbReference>
<dbReference type="InterPro" id="IPR038376">
    <property type="entry name" value="ATP_synth_asu_C_sf"/>
</dbReference>
<name>A0A2P6MM96_9EUKA</name>
<dbReference type="GO" id="GO:1990904">
    <property type="term" value="C:ribonucleoprotein complex"/>
    <property type="evidence" value="ECO:0007669"/>
    <property type="project" value="UniProtKB-KW"/>
</dbReference>
<sequence length="688" mass="77364">TQAGDVSAYIPTNVISITDGQVFLEPEIFYRGIRPAINPGSLKLDLAQYREIAAFSQFGSDLDESTTRLLNRGVRLTEMLKQPQYQPLPVADQMVTIFAGTNGYFDGYPVAEMGAADVDTTLMRVFKGRTTVSKTVDRGSTPLFGVQFARKPRPKRIDPTFLPRRWLSWIVLELAIAAVALEFPVNEVRLLAAALFLRSLKLDLAQYREIAAFSQFGSDLDESTTRLLNRGVRLTEMLKQPQYQPLPVADQMVTIFAGTNGYFDGYPVAEVGGGERYLREVTGRPFWRGLLTQMGAADVDTTLMRVFKGRTTVSKTVDRGSTPLFGVQFARKPRPKRIDPTFLPRRWLSWIVLELAIAAVALEFPVNEVRLLAAALFLSWFLVSSIYMFATLHEIDRRTWNQRVTWVTCWTWVNLFVLVCLQYPYDDNFRPTWGGAYKIWIWIVVHLVAEVGGVERYLREVTGRPFWRGLLTQMGAADVDTTLMRVFKGRTTVSKTVDRGSTPLFGVQFARKPRPNRIDPTFLPRRWLSWIVLELAIAAVALEFPVNEVRLLAAALFLNRPKNLEPTCYMGYLLDCVCNIRTTITFAQRGGRLQNLDLDCSTSWSMGLTRLTAPAGEARPGAPLTPILGQQQIKPADFIAEFHRLSVGYTPGVPLGCRIYKTGANKFTLRVAPPTWTTLFTSAATGRV</sequence>
<dbReference type="GO" id="GO:0005524">
    <property type="term" value="F:ATP binding"/>
    <property type="evidence" value="ECO:0007669"/>
    <property type="project" value="InterPro"/>
</dbReference>
<evidence type="ECO:0000256" key="3">
    <source>
        <dbReference type="ARBA" id="ARBA00023274"/>
    </source>
</evidence>
<feature type="transmembrane region" description="Helical" evidence="4">
    <location>
        <begin position="372"/>
        <end position="392"/>
    </location>
</feature>
<dbReference type="STRING" id="1890364.A0A2P6MM96"/>
<organism evidence="6 7">
    <name type="scientific">Planoprotostelium fungivorum</name>
    <dbReference type="NCBI Taxonomy" id="1890364"/>
    <lineage>
        <taxon>Eukaryota</taxon>
        <taxon>Amoebozoa</taxon>
        <taxon>Evosea</taxon>
        <taxon>Variosea</taxon>
        <taxon>Cavosteliida</taxon>
        <taxon>Cavosteliaceae</taxon>
        <taxon>Planoprotostelium</taxon>
    </lineage>
</organism>
<feature type="non-terminal residue" evidence="6">
    <location>
        <position position="1"/>
    </location>
</feature>
<keyword evidence="2" id="KW-0689">Ribosomal protein</keyword>
<dbReference type="OrthoDB" id="9805536at2759"/>
<feature type="domain" description="ATP synthase alpha subunit C-terminal" evidence="5">
    <location>
        <begin position="40"/>
        <end position="116"/>
    </location>
</feature>
<dbReference type="InterPro" id="IPR005294">
    <property type="entry name" value="ATP_synth_F1_asu"/>
</dbReference>
<protein>
    <submittedName>
        <fullName evidence="6">ATP synthase subunit alpha</fullName>
    </submittedName>
</protein>
<keyword evidence="3" id="KW-0687">Ribonucleoprotein</keyword>
<gene>
    <name evidence="6" type="ORF">PROFUN_16905</name>
</gene>
<dbReference type="AlphaFoldDB" id="A0A2P6MM96"/>
<feature type="transmembrane region" description="Helical" evidence="4">
    <location>
        <begin position="347"/>
        <end position="366"/>
    </location>
</feature>
<keyword evidence="4" id="KW-1133">Transmembrane helix</keyword>
<dbReference type="InParanoid" id="A0A2P6MM96"/>
<dbReference type="InterPro" id="IPR000793">
    <property type="entry name" value="ATP_synth_asu_C"/>
</dbReference>
<evidence type="ECO:0000313" key="7">
    <source>
        <dbReference type="Proteomes" id="UP000241769"/>
    </source>
</evidence>